<evidence type="ECO:0000313" key="1">
    <source>
        <dbReference type="EMBL" id="KAK7095910.1"/>
    </source>
</evidence>
<comment type="caution">
    <text evidence="1">The sequence shown here is derived from an EMBL/GenBank/DDBJ whole genome shotgun (WGS) entry which is preliminary data.</text>
</comment>
<dbReference type="AlphaFoldDB" id="A0AAN9AYU7"/>
<dbReference type="EMBL" id="JBAMIC010000014">
    <property type="protein sequence ID" value="KAK7095910.1"/>
    <property type="molecule type" value="Genomic_DNA"/>
</dbReference>
<reference evidence="1 2" key="1">
    <citation type="submission" date="2024-02" db="EMBL/GenBank/DDBJ databases">
        <title>Chromosome-scale genome assembly of the rough periwinkle Littorina saxatilis.</title>
        <authorList>
            <person name="De Jode A."/>
            <person name="Faria R."/>
            <person name="Formenti G."/>
            <person name="Sims Y."/>
            <person name="Smith T.P."/>
            <person name="Tracey A."/>
            <person name="Wood J.M.D."/>
            <person name="Zagrodzka Z.B."/>
            <person name="Johannesson K."/>
            <person name="Butlin R.K."/>
            <person name="Leder E.H."/>
        </authorList>
    </citation>
    <scope>NUCLEOTIDE SEQUENCE [LARGE SCALE GENOMIC DNA]</scope>
    <source>
        <strain evidence="1">Snail1</strain>
        <tissue evidence="1">Muscle</tissue>
    </source>
</reference>
<name>A0AAN9AYU7_9CAEN</name>
<organism evidence="1 2">
    <name type="scientific">Littorina saxatilis</name>
    <dbReference type="NCBI Taxonomy" id="31220"/>
    <lineage>
        <taxon>Eukaryota</taxon>
        <taxon>Metazoa</taxon>
        <taxon>Spiralia</taxon>
        <taxon>Lophotrochozoa</taxon>
        <taxon>Mollusca</taxon>
        <taxon>Gastropoda</taxon>
        <taxon>Caenogastropoda</taxon>
        <taxon>Littorinimorpha</taxon>
        <taxon>Littorinoidea</taxon>
        <taxon>Littorinidae</taxon>
        <taxon>Littorina</taxon>
    </lineage>
</organism>
<gene>
    <name evidence="1" type="ORF">V1264_005264</name>
</gene>
<keyword evidence="2" id="KW-1185">Reference proteome</keyword>
<evidence type="ECO:0000313" key="2">
    <source>
        <dbReference type="Proteomes" id="UP001374579"/>
    </source>
</evidence>
<dbReference type="AntiFam" id="ANF00012">
    <property type="entry name" value="tRNA translation"/>
</dbReference>
<proteinExistence type="predicted"/>
<accession>A0AAN9AYU7</accession>
<dbReference type="Proteomes" id="UP001374579">
    <property type="component" value="Unassembled WGS sequence"/>
</dbReference>
<sequence>MGVGHTVSESAHKVDPAGIRTCDLRITSPVLYQLSYPATEDFDQAGRYRYSRRRFFNLDTWTPGHSKFQTELKHASS</sequence>
<protein>
    <submittedName>
        <fullName evidence="1">Uncharacterized protein</fullName>
    </submittedName>
</protein>